<evidence type="ECO:0000313" key="1">
    <source>
        <dbReference type="EMBL" id="CAB4276570.1"/>
    </source>
</evidence>
<evidence type="ECO:0000313" key="2">
    <source>
        <dbReference type="Proteomes" id="UP000507222"/>
    </source>
</evidence>
<reference evidence="1 2" key="1">
    <citation type="submission" date="2020-05" db="EMBL/GenBank/DDBJ databases">
        <authorList>
            <person name="Campoy J."/>
            <person name="Schneeberger K."/>
            <person name="Spophaly S."/>
        </authorList>
    </citation>
    <scope>NUCLEOTIDE SEQUENCE [LARGE SCALE GENOMIC DNA]</scope>
    <source>
        <strain evidence="1">PruArmRojPasFocal</strain>
    </source>
</reference>
<protein>
    <submittedName>
        <fullName evidence="1">Uncharacterized protein</fullName>
    </submittedName>
</protein>
<accession>A0A6J5UJ63</accession>
<dbReference type="AlphaFoldDB" id="A0A6J5UJ63"/>
<sequence>MVFKLSYHLRMSSFKNQNSSQQTTGATSNFEIRTRQRLQFELLTYQNDVASHTLLDDVVSPLLTTKSLIVPPRVIVSPTLRQLFVRNALASLSINHRVCERVGPMIENRSM</sequence>
<gene>
    <name evidence="1" type="ORF">CURHAP_LOCUS25689</name>
</gene>
<name>A0A6J5UJ63_PRUAR</name>
<dbReference type="Proteomes" id="UP000507222">
    <property type="component" value="Unassembled WGS sequence"/>
</dbReference>
<dbReference type="EMBL" id="CAEKDK010000004">
    <property type="protein sequence ID" value="CAB4276570.1"/>
    <property type="molecule type" value="Genomic_DNA"/>
</dbReference>
<proteinExistence type="predicted"/>
<organism evidence="1 2">
    <name type="scientific">Prunus armeniaca</name>
    <name type="common">Apricot</name>
    <name type="synonym">Armeniaca vulgaris</name>
    <dbReference type="NCBI Taxonomy" id="36596"/>
    <lineage>
        <taxon>Eukaryota</taxon>
        <taxon>Viridiplantae</taxon>
        <taxon>Streptophyta</taxon>
        <taxon>Embryophyta</taxon>
        <taxon>Tracheophyta</taxon>
        <taxon>Spermatophyta</taxon>
        <taxon>Magnoliopsida</taxon>
        <taxon>eudicotyledons</taxon>
        <taxon>Gunneridae</taxon>
        <taxon>Pentapetalae</taxon>
        <taxon>rosids</taxon>
        <taxon>fabids</taxon>
        <taxon>Rosales</taxon>
        <taxon>Rosaceae</taxon>
        <taxon>Amygdaloideae</taxon>
        <taxon>Amygdaleae</taxon>
        <taxon>Prunus</taxon>
    </lineage>
</organism>